<dbReference type="Pfam" id="PF03167">
    <property type="entry name" value="UDG"/>
    <property type="match status" value="1"/>
</dbReference>
<dbReference type="NCBIfam" id="NF003588">
    <property type="entry name" value="PRK05254.1-1"/>
    <property type="match status" value="1"/>
</dbReference>
<sequence>MPPQPARSITSYFNKLPSSPATVPKPTTSTTANGTASASASTASPSSTSPTTGQKRSFLSDAARKAIEDGAAEASAAKKAKTGPALSGKVADVFLKSQGSSSISLPKAKSREELAAALSGMEAGDAELLRMEVDTMGEDWLLALQDELTKPYFLSLKRFVTAEQKTKKVFPPAKDVYQWSTLCPLKDIRVVIIGQDPYHDDGQAHGLAFSVAKGMRIPPSLRNIYKEMSQEYPGFKIPKHGYLGEWVKHGVLLLNTSLTVRAHEAGSHSGKGWETFTAAVLRVVTERLSPSEGEGHVPGAKGVVFMAWGAHAQKMCAGVDKKHLVLSSAHPSPLAASRGFFGNGHFKKANAWLEERYGPQGGIDWESLGEN</sequence>
<comment type="subcellular location">
    <subcellularLocation>
        <location evidence="7">Mitochondrion</location>
    </subcellularLocation>
    <subcellularLocation>
        <location evidence="7">Nucleus</location>
    </subcellularLocation>
</comment>
<dbReference type="GO" id="GO:0097510">
    <property type="term" value="P:base-excision repair, AP site formation via deaminated base removal"/>
    <property type="evidence" value="ECO:0007669"/>
    <property type="project" value="TreeGrafter"/>
</dbReference>
<dbReference type="Proteomes" id="UP001182556">
    <property type="component" value="Unassembled WGS sequence"/>
</dbReference>
<evidence type="ECO:0000256" key="10">
    <source>
        <dbReference type="SAM" id="MobiDB-lite"/>
    </source>
</evidence>
<keyword evidence="2 7" id="KW-0227">DNA damage</keyword>
<comment type="caution">
    <text evidence="12">The sequence shown here is derived from an EMBL/GenBank/DDBJ whole genome shotgun (WGS) entry which is preliminary data.</text>
</comment>
<feature type="active site" description="Proton acceptor" evidence="7 8">
    <location>
        <position position="196"/>
    </location>
</feature>
<dbReference type="HAMAP" id="MF_00148">
    <property type="entry name" value="UDG"/>
    <property type="match status" value="1"/>
</dbReference>
<evidence type="ECO:0000313" key="13">
    <source>
        <dbReference type="Proteomes" id="UP001182556"/>
    </source>
</evidence>
<evidence type="ECO:0000256" key="2">
    <source>
        <dbReference type="ARBA" id="ARBA00022763"/>
    </source>
</evidence>
<keyword evidence="13" id="KW-1185">Reference proteome</keyword>
<keyword evidence="4 7" id="KW-0496">Mitochondrion</keyword>
<dbReference type="SMART" id="SM00987">
    <property type="entry name" value="UreE_C"/>
    <property type="match status" value="1"/>
</dbReference>
<dbReference type="CDD" id="cd10027">
    <property type="entry name" value="UDG-F1-like"/>
    <property type="match status" value="1"/>
</dbReference>
<dbReference type="PANTHER" id="PTHR11264">
    <property type="entry name" value="URACIL-DNA GLYCOSYLASE"/>
    <property type="match status" value="1"/>
</dbReference>
<keyword evidence="6 7" id="KW-0539">Nucleus</keyword>
<dbReference type="GO" id="GO:0005739">
    <property type="term" value="C:mitochondrion"/>
    <property type="evidence" value="ECO:0007669"/>
    <property type="project" value="UniProtKB-SubCell"/>
</dbReference>
<dbReference type="InterPro" id="IPR018085">
    <property type="entry name" value="Ura-DNA_Glyclase_AS"/>
</dbReference>
<evidence type="ECO:0000256" key="5">
    <source>
        <dbReference type="ARBA" id="ARBA00023204"/>
    </source>
</evidence>
<evidence type="ECO:0000256" key="9">
    <source>
        <dbReference type="RuleBase" id="RU003780"/>
    </source>
</evidence>
<comment type="catalytic activity">
    <reaction evidence="7 9">
        <text>Hydrolyzes single-stranded DNA or mismatched double-stranded DNA and polynucleotides, releasing free uracil.</text>
        <dbReference type="EC" id="3.2.2.27"/>
    </reaction>
</comment>
<reference evidence="12" key="1">
    <citation type="submission" date="2023-02" db="EMBL/GenBank/DDBJ databases">
        <title>Identification and recombinant expression of a fungal hydrolase from Papiliotrema laurentii that hydrolyzes apple cutin and clears colloidal polyester polyurethane.</title>
        <authorList>
            <consortium name="DOE Joint Genome Institute"/>
            <person name="Roman V.A."/>
            <person name="Bojanowski C."/>
            <person name="Crable B.R."/>
            <person name="Wagner D.N."/>
            <person name="Hung C.S."/>
            <person name="Nadeau L.J."/>
            <person name="Schratz L."/>
            <person name="Haridas S."/>
            <person name="Pangilinan J."/>
            <person name="Lipzen A."/>
            <person name="Na H."/>
            <person name="Yan M."/>
            <person name="Ng V."/>
            <person name="Grigoriev I.V."/>
            <person name="Spatafora J.W."/>
            <person name="Barlow D."/>
            <person name="Biffinger J."/>
            <person name="Kelley-Loughnane N."/>
            <person name="Varaljay V.A."/>
            <person name="Crookes-Goodson W.J."/>
        </authorList>
    </citation>
    <scope>NUCLEOTIDE SEQUENCE</scope>
    <source>
        <strain evidence="12">5307AH</strain>
    </source>
</reference>
<dbReference type="EC" id="3.2.2.27" evidence="7 9"/>
<dbReference type="InterPro" id="IPR002043">
    <property type="entry name" value="UDG_fam1"/>
</dbReference>
<feature type="compositionally biased region" description="Polar residues" evidence="10">
    <location>
        <begin position="7"/>
        <end position="21"/>
    </location>
</feature>
<dbReference type="SUPFAM" id="SSF52141">
    <property type="entry name" value="Uracil-DNA glycosylase-like"/>
    <property type="match status" value="1"/>
</dbReference>
<keyword evidence="5 7" id="KW-0234">DNA repair</keyword>
<evidence type="ECO:0000256" key="4">
    <source>
        <dbReference type="ARBA" id="ARBA00023128"/>
    </source>
</evidence>
<dbReference type="NCBIfam" id="NF003589">
    <property type="entry name" value="PRK05254.1-2"/>
    <property type="match status" value="1"/>
</dbReference>
<dbReference type="GO" id="GO:0005634">
    <property type="term" value="C:nucleus"/>
    <property type="evidence" value="ECO:0007669"/>
    <property type="project" value="UniProtKB-SubCell"/>
</dbReference>
<organism evidence="12 13">
    <name type="scientific">Papiliotrema laurentii</name>
    <name type="common">Cryptococcus laurentii</name>
    <dbReference type="NCBI Taxonomy" id="5418"/>
    <lineage>
        <taxon>Eukaryota</taxon>
        <taxon>Fungi</taxon>
        <taxon>Dikarya</taxon>
        <taxon>Basidiomycota</taxon>
        <taxon>Agaricomycotina</taxon>
        <taxon>Tremellomycetes</taxon>
        <taxon>Tremellales</taxon>
        <taxon>Rhynchogastremaceae</taxon>
        <taxon>Papiliotrema</taxon>
    </lineage>
</organism>
<evidence type="ECO:0000313" key="12">
    <source>
        <dbReference type="EMBL" id="KAK1923015.1"/>
    </source>
</evidence>
<dbReference type="NCBIfam" id="TIGR00628">
    <property type="entry name" value="ung"/>
    <property type="match status" value="1"/>
</dbReference>
<feature type="region of interest" description="Disordered" evidence="10">
    <location>
        <begin position="1"/>
        <end position="64"/>
    </location>
</feature>
<feature type="domain" description="Uracil-DNA glycosylase-like" evidence="11">
    <location>
        <begin position="181"/>
        <end position="353"/>
    </location>
</feature>
<dbReference type="SMART" id="SM00986">
    <property type="entry name" value="UDG"/>
    <property type="match status" value="1"/>
</dbReference>
<evidence type="ECO:0000256" key="1">
    <source>
        <dbReference type="ARBA" id="ARBA00008184"/>
    </source>
</evidence>
<dbReference type="GO" id="GO:0004844">
    <property type="term" value="F:uracil DNA N-glycosylase activity"/>
    <property type="evidence" value="ECO:0007669"/>
    <property type="project" value="UniProtKB-UniRule"/>
</dbReference>
<dbReference type="InterPro" id="IPR036895">
    <property type="entry name" value="Uracil-DNA_glycosylase-like_sf"/>
</dbReference>
<evidence type="ECO:0000259" key="11">
    <source>
        <dbReference type="SMART" id="SM00986"/>
    </source>
</evidence>
<dbReference type="PANTHER" id="PTHR11264:SF0">
    <property type="entry name" value="URACIL-DNA GLYCOSYLASE"/>
    <property type="match status" value="1"/>
</dbReference>
<protein>
    <recommendedName>
        <fullName evidence="7 9">Uracil-DNA glycosylase</fullName>
        <shortName evidence="7">UDG</shortName>
        <ecNumber evidence="7 9">3.2.2.27</ecNumber>
    </recommendedName>
</protein>
<accession>A0AAD9CWQ1</accession>
<dbReference type="NCBIfam" id="NF003592">
    <property type="entry name" value="PRK05254.1-5"/>
    <property type="match status" value="1"/>
</dbReference>
<evidence type="ECO:0000256" key="8">
    <source>
        <dbReference type="PROSITE-ProRule" id="PRU10072"/>
    </source>
</evidence>
<gene>
    <name evidence="7" type="primary">UNG1</name>
    <name evidence="12" type="ORF">DB88DRAFT_328777</name>
</gene>
<dbReference type="PROSITE" id="PS00130">
    <property type="entry name" value="U_DNA_GLYCOSYLASE"/>
    <property type="match status" value="1"/>
</dbReference>
<dbReference type="FunFam" id="3.40.470.10:FF:000007">
    <property type="entry name" value="Uracil-DNA glycosylase"/>
    <property type="match status" value="1"/>
</dbReference>
<feature type="compositionally biased region" description="Low complexity" evidence="10">
    <location>
        <begin position="26"/>
        <end position="52"/>
    </location>
</feature>
<comment type="function">
    <text evidence="7 9">Excises uracil residues from the DNA which can arise as a result of misincorporation of dUMP residues by DNA polymerase or due to deamination of cytosine.</text>
</comment>
<evidence type="ECO:0000256" key="3">
    <source>
        <dbReference type="ARBA" id="ARBA00022801"/>
    </source>
</evidence>
<evidence type="ECO:0000256" key="7">
    <source>
        <dbReference type="HAMAP-Rule" id="MF_03166"/>
    </source>
</evidence>
<dbReference type="AlphaFoldDB" id="A0AAD9CWQ1"/>
<comment type="similarity">
    <text evidence="1 7 9">Belongs to the uracil-DNA glycosylase (UDG) superfamily. UNG family.</text>
</comment>
<dbReference type="EMBL" id="JAODAN010000007">
    <property type="protein sequence ID" value="KAK1923015.1"/>
    <property type="molecule type" value="Genomic_DNA"/>
</dbReference>
<keyword evidence="3 7" id="KW-0378">Hydrolase</keyword>
<proteinExistence type="inferred from homology"/>
<dbReference type="Gene3D" id="3.40.470.10">
    <property type="entry name" value="Uracil-DNA glycosylase-like domain"/>
    <property type="match status" value="1"/>
</dbReference>
<evidence type="ECO:0000256" key="6">
    <source>
        <dbReference type="ARBA" id="ARBA00023242"/>
    </source>
</evidence>
<name>A0AAD9CWQ1_PAPLA</name>
<dbReference type="InterPro" id="IPR005122">
    <property type="entry name" value="Uracil-DNA_glycosylase-like"/>
</dbReference>